<dbReference type="Proteomes" id="UP000605670">
    <property type="component" value="Unassembled WGS sequence"/>
</dbReference>
<evidence type="ECO:0000256" key="4">
    <source>
        <dbReference type="PROSITE-ProRule" id="PRU00289"/>
    </source>
</evidence>
<evidence type="ECO:0000313" key="8">
    <source>
        <dbReference type="EMBL" id="GGF50976.1"/>
    </source>
</evidence>
<evidence type="ECO:0000256" key="1">
    <source>
        <dbReference type="ARBA" id="ARBA00022553"/>
    </source>
</evidence>
<keyword evidence="3 4" id="KW-0067">ATP-binding</keyword>
<comment type="caution">
    <text evidence="8">The sequence shown here is derived from an EMBL/GenBank/DDBJ whole genome shotgun (WGS) entry which is preliminary data.</text>
</comment>
<dbReference type="CDD" id="cd01127">
    <property type="entry name" value="TrwB_TraG_TraD_VirD4"/>
    <property type="match status" value="1"/>
</dbReference>
<dbReference type="GO" id="GO:0005524">
    <property type="term" value="F:ATP binding"/>
    <property type="evidence" value="ECO:0007669"/>
    <property type="project" value="UniProtKB-UniRule"/>
</dbReference>
<feature type="binding site" evidence="4">
    <location>
        <begin position="546"/>
        <end position="553"/>
    </location>
    <ligand>
        <name>ATP</name>
        <dbReference type="ChEBI" id="CHEBI:30616"/>
    </ligand>
</feature>
<evidence type="ECO:0000259" key="6">
    <source>
        <dbReference type="PROSITE" id="PS50006"/>
    </source>
</evidence>
<dbReference type="SMART" id="SM00240">
    <property type="entry name" value="FHA"/>
    <property type="match status" value="1"/>
</dbReference>
<protein>
    <recommendedName>
        <fullName evidence="10">DNA segregation ATPase FtsK/SpoIIIE, S-DNA-T family</fullName>
    </recommendedName>
</protein>
<dbReference type="Gene3D" id="3.40.50.300">
    <property type="entry name" value="P-loop containing nucleotide triphosphate hydrolases"/>
    <property type="match status" value="2"/>
</dbReference>
<feature type="region of interest" description="Disordered" evidence="5">
    <location>
        <begin position="1047"/>
        <end position="1074"/>
    </location>
</feature>
<feature type="compositionally biased region" description="Low complexity" evidence="5">
    <location>
        <begin position="1051"/>
        <end position="1062"/>
    </location>
</feature>
<dbReference type="InterPro" id="IPR003593">
    <property type="entry name" value="AAA+_ATPase"/>
</dbReference>
<evidence type="ECO:0000259" key="7">
    <source>
        <dbReference type="PROSITE" id="PS50901"/>
    </source>
</evidence>
<dbReference type="PROSITE" id="PS50901">
    <property type="entry name" value="FTSK"/>
    <property type="match status" value="1"/>
</dbReference>
<dbReference type="SUPFAM" id="SSF49879">
    <property type="entry name" value="SMAD/FHA domain"/>
    <property type="match status" value="1"/>
</dbReference>
<feature type="domain" description="FHA" evidence="6">
    <location>
        <begin position="84"/>
        <end position="133"/>
    </location>
</feature>
<feature type="compositionally biased region" description="Pro residues" evidence="5">
    <location>
        <begin position="1063"/>
        <end position="1074"/>
    </location>
</feature>
<keyword evidence="9" id="KW-1185">Reference proteome</keyword>
<evidence type="ECO:0000256" key="5">
    <source>
        <dbReference type="SAM" id="MobiDB-lite"/>
    </source>
</evidence>
<accession>A0A917BLK9</accession>
<feature type="domain" description="FtsK" evidence="7">
    <location>
        <begin position="528"/>
        <end position="712"/>
    </location>
</feature>
<feature type="region of interest" description="Disordered" evidence="5">
    <location>
        <begin position="1"/>
        <end position="26"/>
    </location>
</feature>
<dbReference type="InterPro" id="IPR032030">
    <property type="entry name" value="YscD_cytoplasmic_dom"/>
</dbReference>
<dbReference type="SUPFAM" id="SSF52540">
    <property type="entry name" value="P-loop containing nucleoside triphosphate hydrolases"/>
    <property type="match status" value="2"/>
</dbReference>
<dbReference type="Pfam" id="PF01580">
    <property type="entry name" value="FtsK_SpoIIIE"/>
    <property type="match status" value="1"/>
</dbReference>
<dbReference type="Gene3D" id="2.60.200.20">
    <property type="match status" value="1"/>
</dbReference>
<dbReference type="PANTHER" id="PTHR22683">
    <property type="entry name" value="SPORULATION PROTEIN RELATED"/>
    <property type="match status" value="1"/>
</dbReference>
<dbReference type="EMBL" id="BMEM01000002">
    <property type="protein sequence ID" value="GGF50976.1"/>
    <property type="molecule type" value="Genomic_DNA"/>
</dbReference>
<evidence type="ECO:0008006" key="10">
    <source>
        <dbReference type="Google" id="ProtNLM"/>
    </source>
</evidence>
<name>A0A917BLK9_9MICO</name>
<dbReference type="Pfam" id="PF16697">
    <property type="entry name" value="Yop-YscD_cpl"/>
    <property type="match status" value="1"/>
</dbReference>
<dbReference type="CDD" id="cd00060">
    <property type="entry name" value="FHA"/>
    <property type="match status" value="1"/>
</dbReference>
<evidence type="ECO:0000313" key="9">
    <source>
        <dbReference type="Proteomes" id="UP000605670"/>
    </source>
</evidence>
<sequence length="1256" mass="132037">MRIMVTSGGPERPRTWLVDAPEGASGEELRERLGATGSGPVDPPRHGYAVTARSAVRRASSSRILVVAGPDAGLFLPLEPGRWASVGRDPLCDLTIDDPRLSRRHLRVRHGRAGFEVEDLGSTNGVRTQGGSAAEVADAAAGPVWPAGSVLLAGGSALSLEVDDHAPMPGTVCGGRLLVKPWPRARPGLADAELRTPAEPSRRSVRPPSVWTWGLPLLASLVAAAVLRMPLVLVLGLLGPAMVLGQHLGDRKSAAREHAEELDTWRNAVDDIRVRAASCVDHERAVRWQLTPGVAGAVRALCPAPSTVLWGRRGEDPLVVLGVGAGPTGVVVDGRPLESDGLPVVLALDGPVAVVGAPHLRDAAARSWLLQLVTGHPPDELAVVVSPDELSDQASWDLLAWIPHTRPRVADGLPLQLRWGEDLVLVDDVRDAPQGVTRVVLHAHDLATLERPGRPSARFIPTLLGLAPARALARRMAGLTTGTSGSGGASEPPRLGDLLPWPVSPEQARRGWADGPSMGVALGLDAEGAPVVVDLTKQGPHALVAGTTGSGKSELLRSLVVGLALLNPPSALSVLLVDYKGGSSLAGCAGLPHAVGLVTDLDPHLGERVLLSLRAELTRRERRLAEAGVRDVRDYRGGDLPRLVVVVDEFRVLAEELPDFMAGMVRLAAVGRSLGLHLVLATQRPAGVVGADLRANVNLRIALRVRDVADSLDVLECPDAARLPEGEPGRALLRTGSTTPQPLHVAPVGRPRRRVSNEWSVREVTDAWHGWAELHTEATEEDTAADLEDLVEVLVAAAGDVRPPPVWLAPLPDVVGDAELEGVEPLEGMPPHARPWALVDLPGQQRRAALGWALRGHVGVVGSARTGRTTALVALARSAPGAWLYVLDVGRGLEGTGLGEDPRVRAWVGPEDRAHGLRVLEVLLALAEERVRSGAHLPPVVVLVDGWDRWVEAYAELEAGRGVDLLLRLLREGPAAGVFVAVSGDRALLGGKIAPHLPEVWALRLHDPGDLAMAGLRASQLPRHQPPGRMVRTSDGTVAQVLLSDGRPEEANGTPAPTSGPAGQPPGAPGQCAPPPRVVRLPLRAHGQSWAVGGDEASPVPEPIGAFLVVGPPRSGVSSTLLRLAGAPGPTTVHVAPGSWEDGELARHLQQPGTTTVMVDEAHLLVGTPTEDLVLDWATRTSGRLLVGADADACAGLYRGLVPHVARARRGLLLQPQNAQHGAVLGVRAPLGHPAVPGRGVLVDRGRCTRVQVLLG</sequence>
<dbReference type="AlphaFoldDB" id="A0A917BLK9"/>
<dbReference type="GO" id="GO:0003677">
    <property type="term" value="F:DNA binding"/>
    <property type="evidence" value="ECO:0007669"/>
    <property type="project" value="InterPro"/>
</dbReference>
<dbReference type="InterPro" id="IPR000253">
    <property type="entry name" value="FHA_dom"/>
</dbReference>
<keyword evidence="2 4" id="KW-0547">Nucleotide-binding</keyword>
<organism evidence="8 9">
    <name type="scientific">Ornithinimicrobium tianjinense</name>
    <dbReference type="NCBI Taxonomy" id="1195761"/>
    <lineage>
        <taxon>Bacteria</taxon>
        <taxon>Bacillati</taxon>
        <taxon>Actinomycetota</taxon>
        <taxon>Actinomycetes</taxon>
        <taxon>Micrococcales</taxon>
        <taxon>Ornithinimicrobiaceae</taxon>
        <taxon>Ornithinimicrobium</taxon>
    </lineage>
</organism>
<reference evidence="8" key="1">
    <citation type="journal article" date="2014" name="Int. J. Syst. Evol. Microbiol.">
        <title>Complete genome sequence of Corynebacterium casei LMG S-19264T (=DSM 44701T), isolated from a smear-ripened cheese.</title>
        <authorList>
            <consortium name="US DOE Joint Genome Institute (JGI-PGF)"/>
            <person name="Walter F."/>
            <person name="Albersmeier A."/>
            <person name="Kalinowski J."/>
            <person name="Ruckert C."/>
        </authorList>
    </citation>
    <scope>NUCLEOTIDE SEQUENCE</scope>
    <source>
        <strain evidence="8">CGMCC 1.12160</strain>
    </source>
</reference>
<keyword evidence="1" id="KW-0597">Phosphoprotein</keyword>
<dbReference type="InterPro" id="IPR050206">
    <property type="entry name" value="FtsK/SpoIIIE/SftA"/>
</dbReference>
<dbReference type="InterPro" id="IPR002543">
    <property type="entry name" value="FtsK_dom"/>
</dbReference>
<dbReference type="PANTHER" id="PTHR22683:SF1">
    <property type="entry name" value="TYPE VII SECRETION SYSTEM PROTEIN ESSC"/>
    <property type="match status" value="1"/>
</dbReference>
<evidence type="ECO:0000256" key="3">
    <source>
        <dbReference type="ARBA" id="ARBA00022840"/>
    </source>
</evidence>
<dbReference type="PROSITE" id="PS50006">
    <property type="entry name" value="FHA_DOMAIN"/>
    <property type="match status" value="1"/>
</dbReference>
<dbReference type="InterPro" id="IPR008984">
    <property type="entry name" value="SMAD_FHA_dom_sf"/>
</dbReference>
<gene>
    <name evidence="8" type="ORF">GCM10011366_18490</name>
</gene>
<dbReference type="InterPro" id="IPR027417">
    <property type="entry name" value="P-loop_NTPase"/>
</dbReference>
<proteinExistence type="predicted"/>
<evidence type="ECO:0000256" key="2">
    <source>
        <dbReference type="ARBA" id="ARBA00022741"/>
    </source>
</evidence>
<dbReference type="SMART" id="SM00382">
    <property type="entry name" value="AAA"/>
    <property type="match status" value="3"/>
</dbReference>
<reference evidence="8" key="2">
    <citation type="submission" date="2020-09" db="EMBL/GenBank/DDBJ databases">
        <authorList>
            <person name="Sun Q."/>
            <person name="Zhou Y."/>
        </authorList>
    </citation>
    <scope>NUCLEOTIDE SEQUENCE</scope>
    <source>
        <strain evidence="8">CGMCC 1.12160</strain>
    </source>
</reference>